<dbReference type="PANTHER" id="PTHR23135:SF18">
    <property type="entry name" value="CYANOPHYCIN SYNTHETASE"/>
    <property type="match status" value="1"/>
</dbReference>
<organism evidence="3 4">
    <name type="scientific">Eiseniibacteriota bacterium</name>
    <dbReference type="NCBI Taxonomy" id="2212470"/>
    <lineage>
        <taxon>Bacteria</taxon>
        <taxon>Candidatus Eiseniibacteriota</taxon>
    </lineage>
</organism>
<dbReference type="EMBL" id="JABFRW010000125">
    <property type="protein sequence ID" value="NOT34492.1"/>
    <property type="molecule type" value="Genomic_DNA"/>
</dbReference>
<dbReference type="GO" id="GO:0005524">
    <property type="term" value="F:ATP binding"/>
    <property type="evidence" value="ECO:0007669"/>
    <property type="project" value="InterPro"/>
</dbReference>
<feature type="domain" description="Mur ligase C-terminal" evidence="1">
    <location>
        <begin position="439"/>
        <end position="559"/>
    </location>
</feature>
<evidence type="ECO:0000259" key="2">
    <source>
        <dbReference type="Pfam" id="PF08245"/>
    </source>
</evidence>
<evidence type="ECO:0000259" key="1">
    <source>
        <dbReference type="Pfam" id="PF02875"/>
    </source>
</evidence>
<dbReference type="Pfam" id="PF02875">
    <property type="entry name" value="Mur_ligase_C"/>
    <property type="match status" value="1"/>
</dbReference>
<accession>A0A849SGJ5</accession>
<dbReference type="Gene3D" id="3.90.190.20">
    <property type="entry name" value="Mur ligase, C-terminal domain"/>
    <property type="match status" value="1"/>
</dbReference>
<dbReference type="GO" id="GO:0016881">
    <property type="term" value="F:acid-amino acid ligase activity"/>
    <property type="evidence" value="ECO:0007669"/>
    <property type="project" value="InterPro"/>
</dbReference>
<proteinExistence type="predicted"/>
<reference evidence="3 4" key="1">
    <citation type="submission" date="2020-04" db="EMBL/GenBank/DDBJ databases">
        <title>Metagenomic profiling of ammonia- and methane-oxidizing microorganisms in a Dutch drinking water treatment plant.</title>
        <authorList>
            <person name="Poghosyan L."/>
            <person name="Leucker S."/>
        </authorList>
    </citation>
    <scope>NUCLEOTIDE SEQUENCE [LARGE SCALE GENOMIC DNA]</scope>
    <source>
        <strain evidence="3">S-RSF-IL-03</strain>
    </source>
</reference>
<comment type="caution">
    <text evidence="3">The sequence shown here is derived from an EMBL/GenBank/DDBJ whole genome shotgun (WGS) entry which is preliminary data.</text>
</comment>
<dbReference type="InterPro" id="IPR004101">
    <property type="entry name" value="Mur_ligase_C"/>
</dbReference>
<gene>
    <name evidence="3" type="ORF">HOP12_10015</name>
</gene>
<dbReference type="AlphaFoldDB" id="A0A849SGJ5"/>
<dbReference type="InterPro" id="IPR036615">
    <property type="entry name" value="Mur_ligase_C_dom_sf"/>
</dbReference>
<evidence type="ECO:0000313" key="4">
    <source>
        <dbReference type="Proteomes" id="UP000580839"/>
    </source>
</evidence>
<dbReference type="Proteomes" id="UP000580839">
    <property type="component" value="Unassembled WGS sequence"/>
</dbReference>
<sequence>MSTPGIPGDDLGPGAALVDSRRLTGVSLMLDGPGAILEARLAGLEARDFAAAWESALDRMLGALDWAGAHRAWRRFPGGASFAFEAPIDALYAATEVNEWAFAEAARATGALDETAAFAVEAARLRAALLDERKPAWLAWQAEAAGRNLTFLWDDKRLSLGLGTGSVSVPADAPPPLERLPWSHLHDVPVAMVTGTNGKTTTVRLLAAIARAAGKLAGVTSTDRVDVGDETVATGDYSGPNGARTVLRDRRVELGVLEVARGGILRRGLSVPHVEVAVITNVANDHLGEYGVHDLDTLADAKMVVTRAVRSGGRAVLNADDPRLLERGGQRNGDTLWTSLAASHPTVRAHVAAGGDAAWLEDTCLMLARDGTTSKLASIDELPIAFGGAARYNVANALAAAGAAAALGLPLEAIRAGLRSFASTPEANPGRANLWRFGTLTAIVDYAHNPHGLAALAEMAAAVPATRRAIVLGQAGDRDDASIRELARAAASMQPDRVFLKEMERFRRGREPGVVLEILASEFRACGLPAAAIESHESETAAVDAAIAWAREGDLLLLTTHAERDQVFERLRELERTGWRPPGAAA</sequence>
<dbReference type="SUPFAM" id="SSF53244">
    <property type="entry name" value="MurD-like peptide ligases, peptide-binding domain"/>
    <property type="match status" value="1"/>
</dbReference>
<protein>
    <submittedName>
        <fullName evidence="3">Mur ligase</fullName>
    </submittedName>
</protein>
<name>A0A849SGJ5_UNCEI</name>
<dbReference type="InterPro" id="IPR036565">
    <property type="entry name" value="Mur-like_cat_sf"/>
</dbReference>
<feature type="domain" description="Mur ligase central" evidence="2">
    <location>
        <begin position="193"/>
        <end position="404"/>
    </location>
</feature>
<dbReference type="Gene3D" id="3.40.1190.10">
    <property type="entry name" value="Mur-like, catalytic domain"/>
    <property type="match status" value="1"/>
</dbReference>
<evidence type="ECO:0000313" key="3">
    <source>
        <dbReference type="EMBL" id="NOT34492.1"/>
    </source>
</evidence>
<dbReference type="SUPFAM" id="SSF53623">
    <property type="entry name" value="MurD-like peptide ligases, catalytic domain"/>
    <property type="match status" value="1"/>
</dbReference>
<dbReference type="PANTHER" id="PTHR23135">
    <property type="entry name" value="MUR LIGASE FAMILY MEMBER"/>
    <property type="match status" value="1"/>
</dbReference>
<keyword evidence="3" id="KW-0436">Ligase</keyword>
<dbReference type="InterPro" id="IPR013221">
    <property type="entry name" value="Mur_ligase_cen"/>
</dbReference>
<dbReference type="Pfam" id="PF08245">
    <property type="entry name" value="Mur_ligase_M"/>
    <property type="match status" value="1"/>
</dbReference>